<dbReference type="PROSITE" id="PS00372">
    <property type="entry name" value="PTS_EIIA_TYPE_2_HIS"/>
    <property type="match status" value="1"/>
</dbReference>
<dbReference type="Gene3D" id="3.40.930.10">
    <property type="entry name" value="Mannitol-specific EII, Chain A"/>
    <property type="match status" value="1"/>
</dbReference>
<name>A0ABW1UMT9_9LACO</name>
<dbReference type="SUPFAM" id="SSF52794">
    <property type="entry name" value="PTS system IIB component-like"/>
    <property type="match status" value="1"/>
</dbReference>
<evidence type="ECO:0000256" key="10">
    <source>
        <dbReference type="ARBA" id="ARBA00022989"/>
    </source>
</evidence>
<dbReference type="NCBIfam" id="TIGR01427">
    <property type="entry name" value="PTS_IIC_fructo"/>
    <property type="match status" value="1"/>
</dbReference>
<dbReference type="SUPFAM" id="SSF55804">
    <property type="entry name" value="Phoshotransferase/anion transport protein"/>
    <property type="match status" value="1"/>
</dbReference>
<proteinExistence type="predicted"/>
<gene>
    <name evidence="17" type="ORF">ACFQHW_06790</name>
</gene>
<dbReference type="InterPro" id="IPR013014">
    <property type="entry name" value="PTS_EIIC_2"/>
</dbReference>
<dbReference type="InterPro" id="IPR003352">
    <property type="entry name" value="PTS_EIIC"/>
</dbReference>
<feature type="transmembrane region" description="Helical" evidence="13">
    <location>
        <begin position="402"/>
        <end position="422"/>
    </location>
</feature>
<feature type="transmembrane region" description="Helical" evidence="13">
    <location>
        <begin position="228"/>
        <end position="247"/>
    </location>
</feature>
<evidence type="ECO:0000313" key="18">
    <source>
        <dbReference type="Proteomes" id="UP001596310"/>
    </source>
</evidence>
<comment type="caution">
    <text evidence="17">The sequence shown here is derived from an EMBL/GenBank/DDBJ whole genome shotgun (WGS) entry which is preliminary data.</text>
</comment>
<feature type="domain" description="PTS EIIC type-2" evidence="16">
    <location>
        <begin position="129"/>
        <end position="463"/>
    </location>
</feature>
<feature type="domain" description="PTS EIIB type-2" evidence="15">
    <location>
        <begin position="2"/>
        <end position="99"/>
    </location>
</feature>
<dbReference type="NCBIfam" id="TIGR00829">
    <property type="entry name" value="FRU"/>
    <property type="match status" value="1"/>
</dbReference>
<dbReference type="EMBL" id="JBHSSM010000016">
    <property type="protein sequence ID" value="MFC6315282.1"/>
    <property type="molecule type" value="Genomic_DNA"/>
</dbReference>
<evidence type="ECO:0000256" key="2">
    <source>
        <dbReference type="ARBA" id="ARBA00022448"/>
    </source>
</evidence>
<dbReference type="PROSITE" id="PS51104">
    <property type="entry name" value="PTS_EIIC_TYPE_2"/>
    <property type="match status" value="1"/>
</dbReference>
<keyword evidence="5" id="KW-0762">Sugar transport</keyword>
<keyword evidence="18" id="KW-1185">Reference proteome</keyword>
<reference evidence="18" key="1">
    <citation type="journal article" date="2019" name="Int. J. Syst. Evol. Microbiol.">
        <title>The Global Catalogue of Microorganisms (GCM) 10K type strain sequencing project: providing services to taxonomists for standard genome sequencing and annotation.</title>
        <authorList>
            <consortium name="The Broad Institute Genomics Platform"/>
            <consortium name="The Broad Institute Genome Sequencing Center for Infectious Disease"/>
            <person name="Wu L."/>
            <person name="Ma J."/>
        </authorList>
    </citation>
    <scope>NUCLEOTIDE SEQUENCE [LARGE SCALE GENOMIC DNA]</scope>
    <source>
        <strain evidence="18">CCM 8897</strain>
    </source>
</reference>
<feature type="domain" description="PTS EIIA type-2" evidence="14">
    <location>
        <begin position="515"/>
        <end position="660"/>
    </location>
</feature>
<feature type="transmembrane region" description="Helical" evidence="13">
    <location>
        <begin position="259"/>
        <end position="281"/>
    </location>
</feature>
<dbReference type="CDD" id="cd00211">
    <property type="entry name" value="PTS_IIA_fru"/>
    <property type="match status" value="1"/>
</dbReference>
<organism evidence="17 18">
    <name type="scientific">Lapidilactobacillus achengensis</name>
    <dbReference type="NCBI Taxonomy" id="2486000"/>
    <lineage>
        <taxon>Bacteria</taxon>
        <taxon>Bacillati</taxon>
        <taxon>Bacillota</taxon>
        <taxon>Bacilli</taxon>
        <taxon>Lactobacillales</taxon>
        <taxon>Lactobacillaceae</taxon>
        <taxon>Lapidilactobacillus</taxon>
    </lineage>
</organism>
<evidence type="ECO:0000256" key="1">
    <source>
        <dbReference type="ARBA" id="ARBA00004429"/>
    </source>
</evidence>
<evidence type="ECO:0000256" key="12">
    <source>
        <dbReference type="SAM" id="MobiDB-lite"/>
    </source>
</evidence>
<dbReference type="InterPro" id="IPR004715">
    <property type="entry name" value="PTS_IIA_fruc"/>
</dbReference>
<evidence type="ECO:0000259" key="16">
    <source>
        <dbReference type="PROSITE" id="PS51104"/>
    </source>
</evidence>
<feature type="transmembrane region" description="Helical" evidence="13">
    <location>
        <begin position="301"/>
        <end position="319"/>
    </location>
</feature>
<evidence type="ECO:0000256" key="4">
    <source>
        <dbReference type="ARBA" id="ARBA00022553"/>
    </source>
</evidence>
<comment type="subcellular location">
    <subcellularLocation>
        <location evidence="1">Cell inner membrane</location>
        <topology evidence="1">Multi-pass membrane protein</topology>
    </subcellularLocation>
</comment>
<sequence length="660" mass="68029">MKKIVAITSCPVGIAHTYMAAESLAKAGQALGVEVKVETHGSIGVENQLSAADINEAIGVIIAADTNIDKARFAGKPLIEVGVQDGIRKANELVQDVLDGQASPYQGSAATSATATTAPEEHEGWGKKMYKSLMSGVSYMVPFVVTGGLLIAISLTLGGTPTASGIKIPEGTIWATINTIGGIAMNLMIPILSAFIAQNIADRPGLVPGFVGGMLAANGSLYGSHANAGFLGGIITGFLAGFVALGIKKIPVPKALQSIMPIIVIPILGSLIVGLFFIYVIGSPVAWLFTSLSHFLAGMQGGSEVILALILGAMISFDMGGPFNKVAFLFGSGMIAEGNFAIMGPIAVAICIPPLSLGLASLILKNKFSAAEREAGKASLAMGLFGITEGAIPFASTDPLRVIPSIMVGSMSGSVVAMLAGVTDHVAHGGPIVAVLGAVDHVGMFFVAVIIGVAISILMLQILKPNLNAGPELATASAAPEPATATKAVDPATVAPTTAPTAPEAAPEPDFSINDLMTQDNILLDGDLSSKDEVIQRMAQSLTASGHVTDFATFKQAIYDREAESTTGIGMGIAIPHGKSAAVKKAALAFARSEQGVDWQSLDGQPAHLIFLIAVPEASQGDLHLKILQKLSRKLMDDDFRAALMAAPDKATIQDLLREM</sequence>
<evidence type="ECO:0000256" key="3">
    <source>
        <dbReference type="ARBA" id="ARBA00022475"/>
    </source>
</evidence>
<dbReference type="Gene3D" id="3.40.50.2300">
    <property type="match status" value="1"/>
</dbReference>
<evidence type="ECO:0000259" key="14">
    <source>
        <dbReference type="PROSITE" id="PS51094"/>
    </source>
</evidence>
<dbReference type="InterPro" id="IPR003353">
    <property type="entry name" value="PTS_IIB_fruc"/>
</dbReference>
<protein>
    <submittedName>
        <fullName evidence="17">Fructose-specific PTS transporter subunit EIIC</fullName>
    </submittedName>
</protein>
<dbReference type="CDD" id="cd05569">
    <property type="entry name" value="PTS_IIB_fructose"/>
    <property type="match status" value="1"/>
</dbReference>
<evidence type="ECO:0000259" key="15">
    <source>
        <dbReference type="PROSITE" id="PS51099"/>
    </source>
</evidence>
<dbReference type="InterPro" id="IPR050864">
    <property type="entry name" value="Bacterial_PTS_Sugar_Transport"/>
</dbReference>
<accession>A0ABW1UMT9</accession>
<dbReference type="PROSITE" id="PS51099">
    <property type="entry name" value="PTS_EIIB_TYPE_2"/>
    <property type="match status" value="1"/>
</dbReference>
<dbReference type="PROSITE" id="PS51094">
    <property type="entry name" value="PTS_EIIA_TYPE_2"/>
    <property type="match status" value="1"/>
</dbReference>
<evidence type="ECO:0000256" key="13">
    <source>
        <dbReference type="SAM" id="Phobius"/>
    </source>
</evidence>
<dbReference type="PANTHER" id="PTHR30505:SF0">
    <property type="entry name" value="FRUCTOSE-LIKE PTS SYSTEM EIIBC COMPONENT-RELATED"/>
    <property type="match status" value="1"/>
</dbReference>
<dbReference type="Pfam" id="PF02378">
    <property type="entry name" value="PTS_EIIC"/>
    <property type="match status" value="1"/>
</dbReference>
<dbReference type="NCBIfam" id="TIGR00848">
    <property type="entry name" value="fruA"/>
    <property type="match status" value="1"/>
</dbReference>
<evidence type="ECO:0000313" key="17">
    <source>
        <dbReference type="EMBL" id="MFC6315282.1"/>
    </source>
</evidence>
<feature type="region of interest" description="Disordered" evidence="12">
    <location>
        <begin position="478"/>
        <end position="510"/>
    </location>
</feature>
<keyword evidence="8 13" id="KW-0812">Transmembrane</keyword>
<dbReference type="InterPro" id="IPR003501">
    <property type="entry name" value="PTS_EIIB_2/3"/>
</dbReference>
<evidence type="ECO:0000256" key="7">
    <source>
        <dbReference type="ARBA" id="ARBA00022683"/>
    </source>
</evidence>
<dbReference type="InterPro" id="IPR036095">
    <property type="entry name" value="PTS_EIIB-like_sf"/>
</dbReference>
<dbReference type="InterPro" id="IPR013011">
    <property type="entry name" value="PTS_EIIB_2"/>
</dbReference>
<evidence type="ECO:0000256" key="11">
    <source>
        <dbReference type="ARBA" id="ARBA00023136"/>
    </source>
</evidence>
<feature type="transmembrane region" description="Helical" evidence="13">
    <location>
        <begin position="340"/>
        <end position="364"/>
    </location>
</feature>
<feature type="transmembrane region" description="Helical" evidence="13">
    <location>
        <begin position="137"/>
        <end position="157"/>
    </location>
</feature>
<keyword evidence="10 13" id="KW-1133">Transmembrane helix</keyword>
<keyword evidence="9" id="KW-0418">Kinase</keyword>
<feature type="transmembrane region" description="Helical" evidence="13">
    <location>
        <begin position="442"/>
        <end position="463"/>
    </location>
</feature>
<dbReference type="InterPro" id="IPR002178">
    <property type="entry name" value="PTS_EIIA_type-2_dom"/>
</dbReference>
<keyword evidence="7" id="KW-0598">Phosphotransferase system</keyword>
<keyword evidence="3" id="KW-1003">Cell membrane</keyword>
<dbReference type="InterPro" id="IPR016152">
    <property type="entry name" value="PTrfase/Anion_transptr"/>
</dbReference>
<evidence type="ECO:0000256" key="5">
    <source>
        <dbReference type="ARBA" id="ARBA00022597"/>
    </source>
</evidence>
<evidence type="ECO:0000256" key="9">
    <source>
        <dbReference type="ARBA" id="ARBA00022777"/>
    </source>
</evidence>
<dbReference type="Pfam" id="PF00359">
    <property type="entry name" value="PTS_EIIA_2"/>
    <property type="match status" value="1"/>
</dbReference>
<dbReference type="Pfam" id="PF02302">
    <property type="entry name" value="PTS_IIB"/>
    <property type="match status" value="1"/>
</dbReference>
<keyword evidence="2" id="KW-0813">Transport</keyword>
<keyword evidence="6" id="KW-0808">Transferase</keyword>
<dbReference type="PANTHER" id="PTHR30505">
    <property type="entry name" value="FRUCTOSE-LIKE PERMEASE"/>
    <property type="match status" value="1"/>
</dbReference>
<dbReference type="Proteomes" id="UP001596310">
    <property type="component" value="Unassembled WGS sequence"/>
</dbReference>
<dbReference type="RefSeq" id="WP_125597947.1">
    <property type="nucleotide sequence ID" value="NZ_JBHSSM010000016.1"/>
</dbReference>
<evidence type="ECO:0000256" key="8">
    <source>
        <dbReference type="ARBA" id="ARBA00022692"/>
    </source>
</evidence>
<feature type="transmembrane region" description="Helical" evidence="13">
    <location>
        <begin position="177"/>
        <end position="197"/>
    </location>
</feature>
<dbReference type="InterPro" id="IPR006327">
    <property type="entry name" value="PTS_IIC_fruc"/>
</dbReference>
<evidence type="ECO:0000256" key="6">
    <source>
        <dbReference type="ARBA" id="ARBA00022679"/>
    </source>
</evidence>
<keyword evidence="4" id="KW-0597">Phosphoprotein</keyword>
<keyword evidence="11 13" id="KW-0472">Membrane</keyword>